<dbReference type="RefSeq" id="WP_192860932.1">
    <property type="nucleotide sequence ID" value="NZ_JADAQT010000019.1"/>
</dbReference>
<protein>
    <submittedName>
        <fullName evidence="3">Uncharacterized protein</fullName>
    </submittedName>
</protein>
<dbReference type="EMBL" id="JADAQT010000019">
    <property type="protein sequence ID" value="MBE1874361.1"/>
    <property type="molecule type" value="Genomic_DNA"/>
</dbReference>
<keyword evidence="2" id="KW-0472">Membrane</keyword>
<sequence length="214" mass="21040">MSDNRHEPDEARENENRPEGVGEHPGTGETQDDVTEVIENGSAARPDGVAEAPDNASVPETERIEIGQDAGLPVSGGPEGGQSADAVAAGPPPAGAAGTQPVPAGAAYGESPYDRPGAPHGSGGQGVPPATAVPPVGTVQHPNVAARQPAPPQGPRVGTVVWGLVVLAIGLGVLAASAGARIDVSLAAILLLGGAGIALVAGSIVSSFRRRGEP</sequence>
<keyword evidence="2" id="KW-0812">Transmembrane</keyword>
<feature type="compositionally biased region" description="Low complexity" evidence="1">
    <location>
        <begin position="127"/>
        <end position="148"/>
    </location>
</feature>
<name>A0ABR9MTH7_9MICO</name>
<keyword evidence="4" id="KW-1185">Reference proteome</keyword>
<feature type="transmembrane region" description="Helical" evidence="2">
    <location>
        <begin position="157"/>
        <end position="180"/>
    </location>
</feature>
<gene>
    <name evidence="3" type="ORF">IHE71_01370</name>
</gene>
<organism evidence="3 4">
    <name type="scientific">Myceligenerans pegani</name>
    <dbReference type="NCBI Taxonomy" id="2776917"/>
    <lineage>
        <taxon>Bacteria</taxon>
        <taxon>Bacillati</taxon>
        <taxon>Actinomycetota</taxon>
        <taxon>Actinomycetes</taxon>
        <taxon>Micrococcales</taxon>
        <taxon>Promicromonosporaceae</taxon>
        <taxon>Myceligenerans</taxon>
    </lineage>
</organism>
<feature type="compositionally biased region" description="Basic and acidic residues" evidence="1">
    <location>
        <begin position="1"/>
        <end position="22"/>
    </location>
</feature>
<evidence type="ECO:0000256" key="1">
    <source>
        <dbReference type="SAM" id="MobiDB-lite"/>
    </source>
</evidence>
<dbReference type="Proteomes" id="UP000625527">
    <property type="component" value="Unassembled WGS sequence"/>
</dbReference>
<accession>A0ABR9MTH7</accession>
<evidence type="ECO:0000256" key="2">
    <source>
        <dbReference type="SAM" id="Phobius"/>
    </source>
</evidence>
<reference evidence="3 4" key="1">
    <citation type="submission" date="2020-10" db="EMBL/GenBank/DDBJ databases">
        <title>Myceligenerans pegani sp. nov., an endophytic actinomycete isolated from Peganum harmala L. in Xinjiang, China.</title>
        <authorList>
            <person name="Xin L."/>
        </authorList>
    </citation>
    <scope>NUCLEOTIDE SEQUENCE [LARGE SCALE GENOMIC DNA]</scope>
    <source>
        <strain evidence="3 4">TRM65318</strain>
    </source>
</reference>
<proteinExistence type="predicted"/>
<feature type="compositionally biased region" description="Low complexity" evidence="1">
    <location>
        <begin position="84"/>
        <end position="107"/>
    </location>
</feature>
<keyword evidence="2" id="KW-1133">Transmembrane helix</keyword>
<evidence type="ECO:0000313" key="3">
    <source>
        <dbReference type="EMBL" id="MBE1874361.1"/>
    </source>
</evidence>
<feature type="region of interest" description="Disordered" evidence="1">
    <location>
        <begin position="1"/>
        <end position="153"/>
    </location>
</feature>
<evidence type="ECO:0000313" key="4">
    <source>
        <dbReference type="Proteomes" id="UP000625527"/>
    </source>
</evidence>
<feature type="transmembrane region" description="Helical" evidence="2">
    <location>
        <begin position="186"/>
        <end position="208"/>
    </location>
</feature>
<comment type="caution">
    <text evidence="3">The sequence shown here is derived from an EMBL/GenBank/DDBJ whole genome shotgun (WGS) entry which is preliminary data.</text>
</comment>